<proteinExistence type="predicted"/>
<keyword evidence="3" id="KW-1185">Reference proteome</keyword>
<feature type="compositionally biased region" description="Polar residues" evidence="1">
    <location>
        <begin position="96"/>
        <end position="131"/>
    </location>
</feature>
<comment type="caution">
    <text evidence="2">The sequence shown here is derived from an EMBL/GenBank/DDBJ whole genome shotgun (WGS) entry which is preliminary data.</text>
</comment>
<evidence type="ECO:0000256" key="1">
    <source>
        <dbReference type="SAM" id="MobiDB-lite"/>
    </source>
</evidence>
<sequence length="500" mass="54287">MTDPTRPEFDLCDSASATSSTLVITPSSGRPYSKSGPIVRQIQKTNNVNRLMNSPQPPRLQKLPSYLQSTMYQPQSTGKGPIQPHISNLPRRKPRQNTTASGALHKQSPTPNKQDAVNSLSSASIRTNAARSPSPPLSSSASSSSSSSSSPSNLKSRGLDRVFVDDEPSPSVAGINIKHTAPIASALEPENVFSVSKGHIQPHITNVPRRRPRRPHLLTRTHTSIEQRRVRDKEAWIKARCLQEVVKGSGIWIAFWDWKKASEDSDSDDEDQIDVAFVEKELCAERVIRVVTRERPDEQSGDGVDMSVGFGQGERKNILELSVPLGVVQTRDDGVPHLSPAQISLARQFLSDMSISSSTNPLPNPTISSTSVPPTPTTSSTPSLSRCSSPSTSPLASTIPSPYPTYPTTPASSSSSTSSEGNKRLMITVPRRECAVDALVLVVLAFCAVGELEFTEVSSASILEFLIRLYDIEGLDHHWRGVLSCDGIEWLDEVLDAVGE</sequence>
<dbReference type="AlphaFoldDB" id="A0AA38UCF7"/>
<accession>A0AA38UCF7</accession>
<evidence type="ECO:0000313" key="3">
    <source>
        <dbReference type="Proteomes" id="UP001163846"/>
    </source>
</evidence>
<feature type="region of interest" description="Disordered" evidence="1">
    <location>
        <begin position="356"/>
        <end position="422"/>
    </location>
</feature>
<name>A0AA38UCF7_9AGAR</name>
<reference evidence="2" key="1">
    <citation type="submission" date="2022-08" db="EMBL/GenBank/DDBJ databases">
        <authorList>
            <consortium name="DOE Joint Genome Institute"/>
            <person name="Min B."/>
            <person name="Riley R."/>
            <person name="Sierra-Patev S."/>
            <person name="Naranjo-Ortiz M."/>
            <person name="Looney B."/>
            <person name="Konkel Z."/>
            <person name="Slot J.C."/>
            <person name="Sakamoto Y."/>
            <person name="Steenwyk J.L."/>
            <person name="Rokas A."/>
            <person name="Carro J."/>
            <person name="Camarero S."/>
            <person name="Ferreira P."/>
            <person name="Molpeceres G."/>
            <person name="Ruiz-Duenas F.J."/>
            <person name="Serrano A."/>
            <person name="Henrissat B."/>
            <person name="Drula E."/>
            <person name="Hughes K.W."/>
            <person name="Mata J.L."/>
            <person name="Ishikawa N.K."/>
            <person name="Vargas-Isla R."/>
            <person name="Ushijima S."/>
            <person name="Smith C.A."/>
            <person name="Ahrendt S."/>
            <person name="Andreopoulos W."/>
            <person name="He G."/>
            <person name="Labutti K."/>
            <person name="Lipzen A."/>
            <person name="Ng V."/>
            <person name="Sandor L."/>
            <person name="Barry K."/>
            <person name="Martinez A.T."/>
            <person name="Xiao Y."/>
            <person name="Gibbons J.G."/>
            <person name="Terashima K."/>
            <person name="Hibbett D.S."/>
            <person name="Grigoriev I.V."/>
        </authorList>
    </citation>
    <scope>NUCLEOTIDE SEQUENCE</scope>
    <source>
        <strain evidence="2">TFB9207</strain>
    </source>
</reference>
<feature type="compositionally biased region" description="Polar residues" evidence="1">
    <location>
        <begin position="15"/>
        <end position="30"/>
    </location>
</feature>
<evidence type="ECO:0000313" key="2">
    <source>
        <dbReference type="EMBL" id="KAJ3837132.1"/>
    </source>
</evidence>
<protein>
    <submittedName>
        <fullName evidence="2">Uncharacterized protein</fullName>
    </submittedName>
</protein>
<organism evidence="2 3">
    <name type="scientific">Lentinula raphanica</name>
    <dbReference type="NCBI Taxonomy" id="153919"/>
    <lineage>
        <taxon>Eukaryota</taxon>
        <taxon>Fungi</taxon>
        <taxon>Dikarya</taxon>
        <taxon>Basidiomycota</taxon>
        <taxon>Agaricomycotina</taxon>
        <taxon>Agaricomycetes</taxon>
        <taxon>Agaricomycetidae</taxon>
        <taxon>Agaricales</taxon>
        <taxon>Marasmiineae</taxon>
        <taxon>Omphalotaceae</taxon>
        <taxon>Lentinula</taxon>
    </lineage>
</organism>
<feature type="compositionally biased region" description="Low complexity" evidence="1">
    <location>
        <begin position="408"/>
        <end position="419"/>
    </location>
</feature>
<dbReference type="Proteomes" id="UP001163846">
    <property type="component" value="Unassembled WGS sequence"/>
</dbReference>
<gene>
    <name evidence="2" type="ORF">F5878DRAFT_230217</name>
</gene>
<feature type="compositionally biased region" description="Low complexity" evidence="1">
    <location>
        <begin position="365"/>
        <end position="400"/>
    </location>
</feature>
<feature type="region of interest" description="Disordered" evidence="1">
    <location>
        <begin position="71"/>
        <end position="157"/>
    </location>
</feature>
<dbReference type="EMBL" id="MU806268">
    <property type="protein sequence ID" value="KAJ3837132.1"/>
    <property type="molecule type" value="Genomic_DNA"/>
</dbReference>
<feature type="region of interest" description="Disordered" evidence="1">
    <location>
        <begin position="1"/>
        <end position="39"/>
    </location>
</feature>
<feature type="compositionally biased region" description="Low complexity" evidence="1">
    <location>
        <begin position="137"/>
        <end position="152"/>
    </location>
</feature>